<keyword evidence="3" id="KW-1185">Reference proteome</keyword>
<evidence type="ECO:0000313" key="3">
    <source>
        <dbReference type="Proteomes" id="UP000286746"/>
    </source>
</evidence>
<dbReference type="EMBL" id="BHZD01000001">
    <property type="protein sequence ID" value="GCD46115.1"/>
    <property type="molecule type" value="Genomic_DNA"/>
</dbReference>
<feature type="compositionally biased region" description="Pro residues" evidence="1">
    <location>
        <begin position="89"/>
        <end position="110"/>
    </location>
</feature>
<name>A0A401W9T7_STREY</name>
<sequence length="120" mass="12934">MTSMYISLDRAEVVLCLDRRIPAQPGRPMVRVPADAEVQTGGVAVHRVEGQPGYLYYLLDGCIYEQDAGRLDDLPDHIPGAALTVVPGDIPPDKPPSTTPDYPWDPPVPPEGDATTTPAE</sequence>
<dbReference type="Proteomes" id="UP000286746">
    <property type="component" value="Unassembled WGS sequence"/>
</dbReference>
<accession>A0A401W9T7</accession>
<proteinExistence type="predicted"/>
<feature type="region of interest" description="Disordered" evidence="1">
    <location>
        <begin position="84"/>
        <end position="120"/>
    </location>
</feature>
<dbReference type="AlphaFoldDB" id="A0A401W9T7"/>
<evidence type="ECO:0000256" key="1">
    <source>
        <dbReference type="SAM" id="MobiDB-lite"/>
    </source>
</evidence>
<organism evidence="2 3">
    <name type="scientific">Streptomyces paromomycinus</name>
    <name type="common">Streptomyces rimosus subsp. paromomycinus</name>
    <dbReference type="NCBI Taxonomy" id="92743"/>
    <lineage>
        <taxon>Bacteria</taxon>
        <taxon>Bacillati</taxon>
        <taxon>Actinomycetota</taxon>
        <taxon>Actinomycetes</taxon>
        <taxon>Kitasatosporales</taxon>
        <taxon>Streptomycetaceae</taxon>
        <taxon>Streptomyces</taxon>
    </lineage>
</organism>
<evidence type="ECO:0000313" key="2">
    <source>
        <dbReference type="EMBL" id="GCD46115.1"/>
    </source>
</evidence>
<comment type="caution">
    <text evidence="2">The sequence shown here is derived from an EMBL/GenBank/DDBJ whole genome shotgun (WGS) entry which is preliminary data.</text>
</comment>
<reference evidence="2 3" key="1">
    <citation type="submission" date="2018-11" db="EMBL/GenBank/DDBJ databases">
        <title>Whole genome sequence of Streptomyces paromomycinus NBRC 15454(T).</title>
        <authorList>
            <person name="Komaki H."/>
            <person name="Tamura T."/>
        </authorList>
    </citation>
    <scope>NUCLEOTIDE SEQUENCE [LARGE SCALE GENOMIC DNA]</scope>
    <source>
        <strain evidence="2 3">NBRC 15454</strain>
    </source>
</reference>
<gene>
    <name evidence="2" type="ORF">GKJPGBOP_05862</name>
</gene>
<protein>
    <submittedName>
        <fullName evidence="2">Uncharacterized protein</fullName>
    </submittedName>
</protein>
<dbReference type="RefSeq" id="WP_125056553.1">
    <property type="nucleotide sequence ID" value="NZ_BHZD01000001.1"/>
</dbReference>